<dbReference type="AlphaFoldDB" id="A0ABD0RS74"/>
<feature type="compositionally biased region" description="Basic residues" evidence="1">
    <location>
        <begin position="17"/>
        <end position="28"/>
    </location>
</feature>
<name>A0ABD0RS74_CIRMR</name>
<gene>
    <name evidence="2" type="ORF">M9458_004152</name>
</gene>
<comment type="caution">
    <text evidence="2">The sequence shown here is derived from an EMBL/GenBank/DDBJ whole genome shotgun (WGS) entry which is preliminary data.</text>
</comment>
<feature type="non-terminal residue" evidence="2">
    <location>
        <position position="1"/>
    </location>
</feature>
<dbReference type="EMBL" id="JAMKFB020000002">
    <property type="protein sequence ID" value="KAL0200965.1"/>
    <property type="molecule type" value="Genomic_DNA"/>
</dbReference>
<evidence type="ECO:0000256" key="1">
    <source>
        <dbReference type="SAM" id="MobiDB-lite"/>
    </source>
</evidence>
<proteinExistence type="predicted"/>
<keyword evidence="3" id="KW-1185">Reference proteome</keyword>
<organism evidence="2 3">
    <name type="scientific">Cirrhinus mrigala</name>
    <name type="common">Mrigala</name>
    <dbReference type="NCBI Taxonomy" id="683832"/>
    <lineage>
        <taxon>Eukaryota</taxon>
        <taxon>Metazoa</taxon>
        <taxon>Chordata</taxon>
        <taxon>Craniata</taxon>
        <taxon>Vertebrata</taxon>
        <taxon>Euteleostomi</taxon>
        <taxon>Actinopterygii</taxon>
        <taxon>Neopterygii</taxon>
        <taxon>Teleostei</taxon>
        <taxon>Ostariophysi</taxon>
        <taxon>Cypriniformes</taxon>
        <taxon>Cyprinidae</taxon>
        <taxon>Labeoninae</taxon>
        <taxon>Labeonini</taxon>
        <taxon>Cirrhinus</taxon>
    </lineage>
</organism>
<sequence>SAARGAAASSSGFIHLGPRHFSKIKRPGSRLTEAVHVRTAGPAARHFSGARPLNAPFLDPRGRDRSPEERRARHFNSGGDKASFT</sequence>
<feature type="compositionally biased region" description="Basic and acidic residues" evidence="1">
    <location>
        <begin position="60"/>
        <end position="71"/>
    </location>
</feature>
<feature type="non-terminal residue" evidence="2">
    <location>
        <position position="85"/>
    </location>
</feature>
<dbReference type="Proteomes" id="UP001529510">
    <property type="component" value="Unassembled WGS sequence"/>
</dbReference>
<feature type="compositionally biased region" description="Low complexity" evidence="1">
    <location>
        <begin position="1"/>
        <end position="12"/>
    </location>
</feature>
<evidence type="ECO:0000313" key="3">
    <source>
        <dbReference type="Proteomes" id="UP001529510"/>
    </source>
</evidence>
<protein>
    <submittedName>
        <fullName evidence="2">Uncharacterized protein</fullName>
    </submittedName>
</protein>
<reference evidence="2 3" key="1">
    <citation type="submission" date="2024-05" db="EMBL/GenBank/DDBJ databases">
        <title>Genome sequencing and assembly of Indian major carp, Cirrhinus mrigala (Hamilton, 1822).</title>
        <authorList>
            <person name="Mohindra V."/>
            <person name="Chowdhury L.M."/>
            <person name="Lal K."/>
            <person name="Jena J.K."/>
        </authorList>
    </citation>
    <scope>NUCLEOTIDE SEQUENCE [LARGE SCALE GENOMIC DNA]</scope>
    <source>
        <strain evidence="2">CM1030</strain>
        <tissue evidence="2">Blood</tissue>
    </source>
</reference>
<evidence type="ECO:0000313" key="2">
    <source>
        <dbReference type="EMBL" id="KAL0200965.1"/>
    </source>
</evidence>
<feature type="region of interest" description="Disordered" evidence="1">
    <location>
        <begin position="1"/>
        <end position="85"/>
    </location>
</feature>
<accession>A0ABD0RS74</accession>